<sequence length="62" mass="6967">LDNAKQTITWINNGEDIAQPFTIDVEVCVNHKWGGICDHTWKNGLGHSVGTIQIQVKKHNDK</sequence>
<evidence type="ECO:0000313" key="1">
    <source>
        <dbReference type="EMBL" id="EKC52906.1"/>
    </source>
</evidence>
<gene>
    <name evidence="1" type="ORF">OBE_12857</name>
</gene>
<protein>
    <submittedName>
        <fullName evidence="1">Uncharacterized protein</fullName>
    </submittedName>
</protein>
<feature type="non-terminal residue" evidence="1">
    <location>
        <position position="1"/>
    </location>
</feature>
<organism evidence="1">
    <name type="scientific">human gut metagenome</name>
    <dbReference type="NCBI Taxonomy" id="408170"/>
    <lineage>
        <taxon>unclassified sequences</taxon>
        <taxon>metagenomes</taxon>
        <taxon>organismal metagenomes</taxon>
    </lineage>
</organism>
<name>K1T071_9ZZZZ</name>
<dbReference type="EMBL" id="AJWZ01008874">
    <property type="protein sequence ID" value="EKC52906.1"/>
    <property type="molecule type" value="Genomic_DNA"/>
</dbReference>
<reference evidence="1" key="1">
    <citation type="journal article" date="2013" name="Environ. Microbiol.">
        <title>Microbiota from the distal guts of lean and obese adolescents exhibit partial functional redundancy besides clear differences in community structure.</title>
        <authorList>
            <person name="Ferrer M."/>
            <person name="Ruiz A."/>
            <person name="Lanza F."/>
            <person name="Haange S.B."/>
            <person name="Oberbach A."/>
            <person name="Till H."/>
            <person name="Bargiela R."/>
            <person name="Campoy C."/>
            <person name="Segura M.T."/>
            <person name="Richter M."/>
            <person name="von Bergen M."/>
            <person name="Seifert J."/>
            <person name="Suarez A."/>
        </authorList>
    </citation>
    <scope>NUCLEOTIDE SEQUENCE</scope>
</reference>
<comment type="caution">
    <text evidence="1">The sequence shown here is derived from an EMBL/GenBank/DDBJ whole genome shotgun (WGS) entry which is preliminary data.</text>
</comment>
<dbReference type="AlphaFoldDB" id="K1T071"/>
<accession>K1T071</accession>
<proteinExistence type="predicted"/>